<reference evidence="4" key="1">
    <citation type="journal article" date="2020" name="mSystems">
        <title>Genome- and Community-Level Interaction Insights into Carbon Utilization and Element Cycling Functions of Hydrothermarchaeota in Hydrothermal Sediment.</title>
        <authorList>
            <person name="Zhou Z."/>
            <person name="Liu Y."/>
            <person name="Xu W."/>
            <person name="Pan J."/>
            <person name="Luo Z.H."/>
            <person name="Li M."/>
        </authorList>
    </citation>
    <scope>NUCLEOTIDE SEQUENCE [LARGE SCALE GENOMIC DNA]</scope>
    <source>
        <strain evidence="4">HyVt-233</strain>
    </source>
</reference>
<feature type="domain" description="DNA methylase N-4/N-6" evidence="3">
    <location>
        <begin position="77"/>
        <end position="163"/>
    </location>
</feature>
<dbReference type="CDD" id="cd02440">
    <property type="entry name" value="AdoMet_MTases"/>
    <property type="match status" value="1"/>
</dbReference>
<organism evidence="4">
    <name type="scientific">Desulfofervidus auxilii</name>
    <dbReference type="NCBI Taxonomy" id="1621989"/>
    <lineage>
        <taxon>Bacteria</taxon>
        <taxon>Pseudomonadati</taxon>
        <taxon>Thermodesulfobacteriota</taxon>
        <taxon>Candidatus Desulfofervidia</taxon>
        <taxon>Candidatus Desulfofervidales</taxon>
        <taxon>Candidatus Desulfofervidaceae</taxon>
        <taxon>Candidatus Desulfofervidus</taxon>
    </lineage>
</organism>
<proteinExistence type="predicted"/>
<sequence>MKLMHKCPICREVINNNLGKHILKVHGEKAFKEAVLKAKEKGMPDVQIGALYGITFRQLEKVVTEAYGINISVLKRPKRIKYWRPKDFKEETTTVWSFKRRGDWATHNGRYRGNWSPYIPRNVILKYSKPSDVVLDYFVGGGTTAVEAKLLGRRCIARDINPACIGLTLENLNFKLPRELFEEETYPIYEPQVSVGDARDLSDIGDNYIDLICAHPPYAGIIRYSSKVEGDLSKLSIDDFLKEMAKVAKESYRVLKPGGKCAILIGDTRRQKHVIPIGFKTINIFLNTGFKLKELVIKRQHNCKTTGFWYEKSIKYNFLLLAHEYLPIFEKPKSPVFLSVKEVKPDYGLVVPVSQRPAIKRKLDKLETTTVWIFPQKDFEKCLNKNVIDRYSNGNGWSTITFISHLEKEMRSSKEKRRKHKGLLFIKSPFLAKRPSYSDIEYYLNNLKKIVDQNLSNISKGRFLVIQTQDVRINEYIEPLAKRTVDAITSSNLWLKEIVIVTQEGVNLNTQNLGDYLEIAHQYLLVYEVIGEKE</sequence>
<evidence type="ECO:0000256" key="2">
    <source>
        <dbReference type="ARBA" id="ARBA00022679"/>
    </source>
</evidence>
<comment type="caution">
    <text evidence="4">The sequence shown here is derived from an EMBL/GenBank/DDBJ whole genome shotgun (WGS) entry which is preliminary data.</text>
</comment>
<dbReference type="PRINTS" id="PR00508">
    <property type="entry name" value="S21N4MTFRASE"/>
</dbReference>
<keyword evidence="2" id="KW-0808">Transferase</keyword>
<dbReference type="EMBL" id="DRBS01000203">
    <property type="protein sequence ID" value="HDD44243.1"/>
    <property type="molecule type" value="Genomic_DNA"/>
</dbReference>
<dbReference type="AlphaFoldDB" id="A0A7C0U2Q4"/>
<dbReference type="InterPro" id="IPR002941">
    <property type="entry name" value="DNA_methylase_N4/N6"/>
</dbReference>
<evidence type="ECO:0000256" key="1">
    <source>
        <dbReference type="ARBA" id="ARBA00022603"/>
    </source>
</evidence>
<dbReference type="Proteomes" id="UP000886289">
    <property type="component" value="Unassembled WGS sequence"/>
</dbReference>
<keyword evidence="1 4" id="KW-0489">Methyltransferase</keyword>
<dbReference type="Pfam" id="PF01555">
    <property type="entry name" value="N6_N4_Mtase"/>
    <property type="match status" value="2"/>
</dbReference>
<accession>A0A7C0U2Q4</accession>
<gene>
    <name evidence="4" type="ORF">ENG63_05215</name>
</gene>
<feature type="domain" description="DNA methylase N-4/N-6" evidence="3">
    <location>
        <begin position="209"/>
        <end position="387"/>
    </location>
</feature>
<dbReference type="GO" id="GO:0008170">
    <property type="term" value="F:N-methyltransferase activity"/>
    <property type="evidence" value="ECO:0007669"/>
    <property type="project" value="InterPro"/>
</dbReference>
<dbReference type="InterPro" id="IPR001091">
    <property type="entry name" value="RM_Methyltransferase"/>
</dbReference>
<evidence type="ECO:0000313" key="4">
    <source>
        <dbReference type="EMBL" id="HDD44243.1"/>
    </source>
</evidence>
<dbReference type="GO" id="GO:0032259">
    <property type="term" value="P:methylation"/>
    <property type="evidence" value="ECO:0007669"/>
    <property type="project" value="UniProtKB-KW"/>
</dbReference>
<dbReference type="SUPFAM" id="SSF53335">
    <property type="entry name" value="S-adenosyl-L-methionine-dependent methyltransferases"/>
    <property type="match status" value="2"/>
</dbReference>
<dbReference type="InterPro" id="IPR029063">
    <property type="entry name" value="SAM-dependent_MTases_sf"/>
</dbReference>
<name>A0A7C0U2Q4_DESA2</name>
<dbReference type="GO" id="GO:0003677">
    <property type="term" value="F:DNA binding"/>
    <property type="evidence" value="ECO:0007669"/>
    <property type="project" value="InterPro"/>
</dbReference>
<dbReference type="Gene3D" id="3.40.50.150">
    <property type="entry name" value="Vaccinia Virus protein VP39"/>
    <property type="match status" value="2"/>
</dbReference>
<protein>
    <submittedName>
        <fullName evidence="4">Methyltransferase domain-containing protein</fullName>
    </submittedName>
</protein>
<evidence type="ECO:0000259" key="3">
    <source>
        <dbReference type="Pfam" id="PF01555"/>
    </source>
</evidence>